<evidence type="ECO:0000313" key="2">
    <source>
        <dbReference type="EMBL" id="OGD24118.1"/>
    </source>
</evidence>
<protein>
    <submittedName>
        <fullName evidence="2">Uncharacterized protein</fullName>
    </submittedName>
</protein>
<dbReference type="EMBL" id="MEYI01000013">
    <property type="protein sequence ID" value="OGD24118.1"/>
    <property type="molecule type" value="Genomic_DNA"/>
</dbReference>
<keyword evidence="1" id="KW-1133">Transmembrane helix</keyword>
<proteinExistence type="predicted"/>
<dbReference type="Proteomes" id="UP000176639">
    <property type="component" value="Unassembled WGS sequence"/>
</dbReference>
<name>A0A1F5B0G7_9BACT</name>
<comment type="caution">
    <text evidence="2">The sequence shown here is derived from an EMBL/GenBank/DDBJ whole genome shotgun (WGS) entry which is preliminary data.</text>
</comment>
<dbReference type="AlphaFoldDB" id="A0A1F5B0G7"/>
<organism evidence="2 3">
    <name type="scientific">Candidatus Azambacteria bacterium RBG_16_47_10</name>
    <dbReference type="NCBI Taxonomy" id="1797292"/>
    <lineage>
        <taxon>Bacteria</taxon>
        <taxon>Candidatus Azamiibacteriota</taxon>
    </lineage>
</organism>
<accession>A0A1F5B0G7</accession>
<evidence type="ECO:0000313" key="3">
    <source>
        <dbReference type="Proteomes" id="UP000176639"/>
    </source>
</evidence>
<reference evidence="2 3" key="1">
    <citation type="journal article" date="2016" name="Nat. Commun.">
        <title>Thousands of microbial genomes shed light on interconnected biogeochemical processes in an aquifer system.</title>
        <authorList>
            <person name="Anantharaman K."/>
            <person name="Brown C.T."/>
            <person name="Hug L.A."/>
            <person name="Sharon I."/>
            <person name="Castelle C.J."/>
            <person name="Probst A.J."/>
            <person name="Thomas B.C."/>
            <person name="Singh A."/>
            <person name="Wilkins M.J."/>
            <person name="Karaoz U."/>
            <person name="Brodie E.L."/>
            <person name="Williams K.H."/>
            <person name="Hubbard S.S."/>
            <person name="Banfield J.F."/>
        </authorList>
    </citation>
    <scope>NUCLEOTIDE SEQUENCE [LARGE SCALE GENOMIC DNA]</scope>
</reference>
<feature type="transmembrane region" description="Helical" evidence="1">
    <location>
        <begin position="6"/>
        <end position="27"/>
    </location>
</feature>
<evidence type="ECO:0000256" key="1">
    <source>
        <dbReference type="SAM" id="Phobius"/>
    </source>
</evidence>
<keyword evidence="1" id="KW-0812">Transmembrane</keyword>
<gene>
    <name evidence="2" type="ORF">A2Z10_01270</name>
</gene>
<sequence length="80" mass="8970">MATFISLIFIVGIAIFFIGAAVVVFHFTHYRIGKQQHQIIIFVFVAGALALMFAEFLVFSGIQWEAVNEVFITHIIPQGL</sequence>
<keyword evidence="1" id="KW-0472">Membrane</keyword>
<feature type="transmembrane region" description="Helical" evidence="1">
    <location>
        <begin position="39"/>
        <end position="62"/>
    </location>
</feature>